<sequence>MIHTRPSRLTRRDALQILAAGIASTALPAFAQWPDRAIKIIVTFPPGGSSDVLARVMAEQLAKKLGQPVVVDNKPGAGGTIGGALVASSPADGYTLMLSNTTPIALGPFTLDKLPYDPVTGFTHVAYLGAAPLVVMASKPSGLKTFADFEALARKEGRIDFGSGGPGSVGHIHGELLKKVTGINMVHVPYRGGAPMTTDLIANTIPVGIDVITSYVPFFKSGQLVPLAVTGTQRSPLMPDVPTMVELRQPKLVLENFFGLSGPARLPPDVVTRLNAACNEVLAMPEIQKKLTELGIVAKPETVAVFNGFVKEQVDVLGPTVKGAGIKL</sequence>
<dbReference type="SUPFAM" id="SSF53850">
    <property type="entry name" value="Periplasmic binding protein-like II"/>
    <property type="match status" value="1"/>
</dbReference>
<accession>A0A431TQJ1</accession>
<dbReference type="Gene3D" id="3.40.190.10">
    <property type="entry name" value="Periplasmic binding protein-like II"/>
    <property type="match status" value="1"/>
</dbReference>
<dbReference type="InterPro" id="IPR006311">
    <property type="entry name" value="TAT_signal"/>
</dbReference>
<dbReference type="OrthoDB" id="8958974at2"/>
<comment type="similarity">
    <text evidence="1">Belongs to the UPF0065 (bug) family.</text>
</comment>
<reference evidence="2 3" key="1">
    <citation type="submission" date="2018-12" db="EMBL/GenBank/DDBJ databases">
        <title>The genome of Variovorax gossypii DSM 100435.</title>
        <authorList>
            <person name="Gao J."/>
            <person name="Sun J."/>
        </authorList>
    </citation>
    <scope>NUCLEOTIDE SEQUENCE [LARGE SCALE GENOMIC DNA]</scope>
    <source>
        <strain evidence="2 3">DSM 100435</strain>
    </source>
</reference>
<evidence type="ECO:0000256" key="1">
    <source>
        <dbReference type="ARBA" id="ARBA00006987"/>
    </source>
</evidence>
<proteinExistence type="inferred from homology"/>
<name>A0A431TQJ1_9BURK</name>
<dbReference type="CDD" id="cd07012">
    <property type="entry name" value="PBP2_Bug_TTT"/>
    <property type="match status" value="1"/>
</dbReference>
<dbReference type="PIRSF" id="PIRSF017082">
    <property type="entry name" value="YflP"/>
    <property type="match status" value="1"/>
</dbReference>
<dbReference type="Gene3D" id="3.40.190.150">
    <property type="entry name" value="Bordetella uptake gene, domain 1"/>
    <property type="match status" value="1"/>
</dbReference>
<dbReference type="PANTHER" id="PTHR42928">
    <property type="entry name" value="TRICARBOXYLATE-BINDING PROTEIN"/>
    <property type="match status" value="1"/>
</dbReference>
<dbReference type="AlphaFoldDB" id="A0A431TQJ1"/>
<organism evidence="2 3">
    <name type="scientific">Variovorax gossypii</name>
    <dbReference type="NCBI Taxonomy" id="1679495"/>
    <lineage>
        <taxon>Bacteria</taxon>
        <taxon>Pseudomonadati</taxon>
        <taxon>Pseudomonadota</taxon>
        <taxon>Betaproteobacteria</taxon>
        <taxon>Burkholderiales</taxon>
        <taxon>Comamonadaceae</taxon>
        <taxon>Variovorax</taxon>
    </lineage>
</organism>
<dbReference type="EMBL" id="RXOE01000001">
    <property type="protein sequence ID" value="RTQ36460.1"/>
    <property type="molecule type" value="Genomic_DNA"/>
</dbReference>
<evidence type="ECO:0000313" key="3">
    <source>
        <dbReference type="Proteomes" id="UP000267418"/>
    </source>
</evidence>
<evidence type="ECO:0000313" key="2">
    <source>
        <dbReference type="EMBL" id="RTQ36460.1"/>
    </source>
</evidence>
<gene>
    <name evidence="2" type="ORF">EJP69_01560</name>
</gene>
<comment type="caution">
    <text evidence="2">The sequence shown here is derived from an EMBL/GenBank/DDBJ whole genome shotgun (WGS) entry which is preliminary data.</text>
</comment>
<dbReference type="PROSITE" id="PS51318">
    <property type="entry name" value="TAT"/>
    <property type="match status" value="1"/>
</dbReference>
<dbReference type="PANTHER" id="PTHR42928:SF5">
    <property type="entry name" value="BLR1237 PROTEIN"/>
    <property type="match status" value="1"/>
</dbReference>
<dbReference type="InterPro" id="IPR042100">
    <property type="entry name" value="Bug_dom1"/>
</dbReference>
<protein>
    <submittedName>
        <fullName evidence="2">Tripartite tricarboxylate transporter substrate binding protein</fullName>
    </submittedName>
</protein>
<keyword evidence="3" id="KW-1185">Reference proteome</keyword>
<dbReference type="Pfam" id="PF03401">
    <property type="entry name" value="TctC"/>
    <property type="match status" value="1"/>
</dbReference>
<dbReference type="Proteomes" id="UP000267418">
    <property type="component" value="Unassembled WGS sequence"/>
</dbReference>
<dbReference type="RefSeq" id="WP_126468493.1">
    <property type="nucleotide sequence ID" value="NZ_RXOE01000001.1"/>
</dbReference>
<dbReference type="InterPro" id="IPR005064">
    <property type="entry name" value="BUG"/>
</dbReference>